<evidence type="ECO:0000256" key="1">
    <source>
        <dbReference type="SAM" id="MobiDB-lite"/>
    </source>
</evidence>
<evidence type="ECO:0000313" key="3">
    <source>
        <dbReference type="Proteomes" id="UP000466442"/>
    </source>
</evidence>
<reference evidence="2" key="1">
    <citation type="journal article" date="2021" name="Mol. Ecol. Resour.">
        <title>Apolygus lucorum genome provides insights into omnivorousness and mesophyll feeding.</title>
        <authorList>
            <person name="Liu Y."/>
            <person name="Liu H."/>
            <person name="Wang H."/>
            <person name="Huang T."/>
            <person name="Liu B."/>
            <person name="Yang B."/>
            <person name="Yin L."/>
            <person name="Li B."/>
            <person name="Zhang Y."/>
            <person name="Zhang S."/>
            <person name="Jiang F."/>
            <person name="Zhang X."/>
            <person name="Ren Y."/>
            <person name="Wang B."/>
            <person name="Wang S."/>
            <person name="Lu Y."/>
            <person name="Wu K."/>
            <person name="Fan W."/>
            <person name="Wang G."/>
        </authorList>
    </citation>
    <scope>NUCLEOTIDE SEQUENCE</scope>
    <source>
        <strain evidence="2">12Hb</strain>
    </source>
</reference>
<protein>
    <submittedName>
        <fullName evidence="2">Uncharacterized protein</fullName>
    </submittedName>
</protein>
<organism evidence="2 3">
    <name type="scientific">Apolygus lucorum</name>
    <name type="common">Small green plant bug</name>
    <name type="synonym">Lygocoris lucorum</name>
    <dbReference type="NCBI Taxonomy" id="248454"/>
    <lineage>
        <taxon>Eukaryota</taxon>
        <taxon>Metazoa</taxon>
        <taxon>Ecdysozoa</taxon>
        <taxon>Arthropoda</taxon>
        <taxon>Hexapoda</taxon>
        <taxon>Insecta</taxon>
        <taxon>Pterygota</taxon>
        <taxon>Neoptera</taxon>
        <taxon>Paraneoptera</taxon>
        <taxon>Hemiptera</taxon>
        <taxon>Heteroptera</taxon>
        <taxon>Panheteroptera</taxon>
        <taxon>Cimicomorpha</taxon>
        <taxon>Miridae</taxon>
        <taxon>Mirini</taxon>
        <taxon>Apolygus</taxon>
    </lineage>
</organism>
<dbReference type="Proteomes" id="UP000466442">
    <property type="component" value="Unassembled WGS sequence"/>
</dbReference>
<dbReference type="EMBL" id="WIXP02000015">
    <property type="protein sequence ID" value="KAF6199530.1"/>
    <property type="molecule type" value="Genomic_DNA"/>
</dbReference>
<keyword evidence="3" id="KW-1185">Reference proteome</keyword>
<proteinExistence type="predicted"/>
<accession>A0A8S9WRI2</accession>
<gene>
    <name evidence="2" type="ORF">GE061_007556</name>
</gene>
<sequence length="122" mass="14356">MAILDQIDCRCYWIHWWVVFMYIQCKAYMQICQRWKAFNRVIYVQNAPEKQTMPPTPPPPSAPVESSTSSGQTVPKPRQYSDAANYKDETSIDLKGVRNLHIFFQRRVSCLLYLLFSLGVWF</sequence>
<comment type="caution">
    <text evidence="2">The sequence shown here is derived from an EMBL/GenBank/DDBJ whole genome shotgun (WGS) entry which is preliminary data.</text>
</comment>
<evidence type="ECO:0000313" key="2">
    <source>
        <dbReference type="EMBL" id="KAF6199530.1"/>
    </source>
</evidence>
<name>A0A8S9WRI2_APOLU</name>
<dbReference type="AlphaFoldDB" id="A0A8S9WRI2"/>
<dbReference type="OrthoDB" id="264354at2759"/>
<feature type="region of interest" description="Disordered" evidence="1">
    <location>
        <begin position="49"/>
        <end position="84"/>
    </location>
</feature>